<comment type="caution">
    <text evidence="1">The sequence shown here is derived from an EMBL/GenBank/DDBJ whole genome shotgun (WGS) entry which is preliminary data.</text>
</comment>
<proteinExistence type="predicted"/>
<keyword evidence="2" id="KW-1185">Reference proteome</keyword>
<evidence type="ECO:0000313" key="1">
    <source>
        <dbReference type="EMBL" id="MFB9095260.1"/>
    </source>
</evidence>
<sequence length="316" mass="36292">MEQKFDWSATLSAPKEYPVQVYEGNIIAKDYQQSFTGFGDVNTGWGNYAASVIMGPDVKSIPDSLNIAWHSYVNQKNFIGKWKLPKEQIYKLFEEGFVDSSTNMKITYTTIVVGLSPNGLAVLWLQGGAKQIEVAHFVATEDVHLDISKIENAYMFEKEYNDIVLSDLNEQYNTIDRIKQETYPALDVYEIFRNRYLWKPLIELPNGNKLNEFVLHTYNGEVEIDGPNTSGIAIDYQKRAIIKSISFSWIDEHNKKVADCWLENFNENEIVKAFGSFNESEKIDLIIKIVNNSKVNLLLKSNDKEIEIKNFKTIIE</sequence>
<dbReference type="Proteomes" id="UP001589607">
    <property type="component" value="Unassembled WGS sequence"/>
</dbReference>
<dbReference type="InterPro" id="IPR021326">
    <property type="entry name" value="DUF2931"/>
</dbReference>
<accession>A0ABV5GK95</accession>
<protein>
    <submittedName>
        <fullName evidence="1">DUF2931 family protein</fullName>
    </submittedName>
</protein>
<dbReference type="RefSeq" id="WP_236457339.1">
    <property type="nucleotide sequence ID" value="NZ_CBCSGE010000027.1"/>
</dbReference>
<evidence type="ECO:0000313" key="2">
    <source>
        <dbReference type="Proteomes" id="UP001589607"/>
    </source>
</evidence>
<reference evidence="1 2" key="1">
    <citation type="submission" date="2024-09" db="EMBL/GenBank/DDBJ databases">
        <authorList>
            <person name="Sun Q."/>
            <person name="Mori K."/>
        </authorList>
    </citation>
    <scope>NUCLEOTIDE SEQUENCE [LARGE SCALE GENOMIC DNA]</scope>
    <source>
        <strain evidence="1 2">CECT 7955</strain>
    </source>
</reference>
<gene>
    <name evidence="1" type="ORF">ACFFVF_01925</name>
</gene>
<dbReference type="EMBL" id="JBHMEY010000005">
    <property type="protein sequence ID" value="MFB9095260.1"/>
    <property type="molecule type" value="Genomic_DNA"/>
</dbReference>
<dbReference type="Pfam" id="PF11153">
    <property type="entry name" value="DUF2931"/>
    <property type="match status" value="1"/>
</dbReference>
<organism evidence="1 2">
    <name type="scientific">Flavobacterium jumunjinense</name>
    <dbReference type="NCBI Taxonomy" id="998845"/>
    <lineage>
        <taxon>Bacteria</taxon>
        <taxon>Pseudomonadati</taxon>
        <taxon>Bacteroidota</taxon>
        <taxon>Flavobacteriia</taxon>
        <taxon>Flavobacteriales</taxon>
        <taxon>Flavobacteriaceae</taxon>
        <taxon>Flavobacterium</taxon>
    </lineage>
</organism>
<name>A0ABV5GK95_9FLAO</name>